<dbReference type="Proteomes" id="UP000054018">
    <property type="component" value="Unassembled WGS sequence"/>
</dbReference>
<reference evidence="2 3" key="1">
    <citation type="submission" date="2014-04" db="EMBL/GenBank/DDBJ databases">
        <authorList>
            <consortium name="DOE Joint Genome Institute"/>
            <person name="Kuo A."/>
            <person name="Kohler A."/>
            <person name="Costa M.D."/>
            <person name="Nagy L.G."/>
            <person name="Floudas D."/>
            <person name="Copeland A."/>
            <person name="Barry K.W."/>
            <person name="Cichocki N."/>
            <person name="Veneault-Fourrey C."/>
            <person name="LaButti K."/>
            <person name="Lindquist E.A."/>
            <person name="Lipzen A."/>
            <person name="Lundell T."/>
            <person name="Morin E."/>
            <person name="Murat C."/>
            <person name="Sun H."/>
            <person name="Tunlid A."/>
            <person name="Henrissat B."/>
            <person name="Grigoriev I.V."/>
            <person name="Hibbett D.S."/>
            <person name="Martin F."/>
            <person name="Nordberg H.P."/>
            <person name="Cantor M.N."/>
            <person name="Hua S.X."/>
        </authorList>
    </citation>
    <scope>NUCLEOTIDE SEQUENCE [LARGE SCALE GENOMIC DNA]</scope>
    <source>
        <strain evidence="2 3">441</strain>
    </source>
</reference>
<feature type="compositionally biased region" description="Basic residues" evidence="1">
    <location>
        <begin position="108"/>
        <end position="118"/>
    </location>
</feature>
<accession>A0A0C9ZPQ4</accession>
<keyword evidence="3" id="KW-1185">Reference proteome</keyword>
<feature type="region of interest" description="Disordered" evidence="1">
    <location>
        <begin position="468"/>
        <end position="507"/>
    </location>
</feature>
<feature type="compositionally biased region" description="Polar residues" evidence="1">
    <location>
        <begin position="167"/>
        <end position="182"/>
    </location>
</feature>
<feature type="compositionally biased region" description="Polar residues" evidence="1">
    <location>
        <begin position="257"/>
        <end position="278"/>
    </location>
</feature>
<reference evidence="3" key="2">
    <citation type="submission" date="2015-01" db="EMBL/GenBank/DDBJ databases">
        <title>Evolutionary Origins and Diversification of the Mycorrhizal Mutualists.</title>
        <authorList>
            <consortium name="DOE Joint Genome Institute"/>
            <consortium name="Mycorrhizal Genomics Consortium"/>
            <person name="Kohler A."/>
            <person name="Kuo A."/>
            <person name="Nagy L.G."/>
            <person name="Floudas D."/>
            <person name="Copeland A."/>
            <person name="Barry K.W."/>
            <person name="Cichocki N."/>
            <person name="Veneault-Fourrey C."/>
            <person name="LaButti K."/>
            <person name="Lindquist E.A."/>
            <person name="Lipzen A."/>
            <person name="Lundell T."/>
            <person name="Morin E."/>
            <person name="Murat C."/>
            <person name="Riley R."/>
            <person name="Ohm R."/>
            <person name="Sun H."/>
            <person name="Tunlid A."/>
            <person name="Henrissat B."/>
            <person name="Grigoriev I.V."/>
            <person name="Hibbett D.S."/>
            <person name="Martin F."/>
        </authorList>
    </citation>
    <scope>NUCLEOTIDE SEQUENCE [LARGE SCALE GENOMIC DNA]</scope>
    <source>
        <strain evidence="3">441</strain>
    </source>
</reference>
<feature type="compositionally biased region" description="Low complexity" evidence="1">
    <location>
        <begin position="13"/>
        <end position="24"/>
    </location>
</feature>
<gene>
    <name evidence="2" type="ORF">PISMIDRAFT_7954</name>
</gene>
<dbReference type="AlphaFoldDB" id="A0A0C9ZPQ4"/>
<feature type="region of interest" description="Disordered" evidence="1">
    <location>
        <begin position="1"/>
        <end position="69"/>
    </location>
</feature>
<feature type="region of interest" description="Disordered" evidence="1">
    <location>
        <begin position="429"/>
        <end position="449"/>
    </location>
</feature>
<organism evidence="2 3">
    <name type="scientific">Pisolithus microcarpus 441</name>
    <dbReference type="NCBI Taxonomy" id="765257"/>
    <lineage>
        <taxon>Eukaryota</taxon>
        <taxon>Fungi</taxon>
        <taxon>Dikarya</taxon>
        <taxon>Basidiomycota</taxon>
        <taxon>Agaricomycotina</taxon>
        <taxon>Agaricomycetes</taxon>
        <taxon>Agaricomycetidae</taxon>
        <taxon>Boletales</taxon>
        <taxon>Sclerodermatineae</taxon>
        <taxon>Pisolithaceae</taxon>
        <taxon>Pisolithus</taxon>
    </lineage>
</organism>
<dbReference type="HOGENOM" id="CLU_019707_0_0_1"/>
<sequence>MSSDNEATYGVGRRAASSSSRESSPVLKRQRRSFTPHSDDGDLVIPVTNDGDEETPEPRSAPLIRKPVGFSWTPSTAAAIETYEAALPPKPTSNYFLPGQAPPPPPKQPKRRSNRKKKGQEYSAQTGRFRISAPTNGLPMVAVTHADPPSASLSGGPMAANAGSPAGNLTANPQIQPLLSPSNPNPAAGVAPGISVCQHSTSGERTTDYRNSANAQTASRGRNKQSAGVDSHDSRSSFQPATLECPTHEVLYDRQSGPVSTERISSSIPLPTRNTPGPSSSIASVGSSTARDCSAMSQRNNTDTQCQPRMVTLLIEDYRSGVQDSQLAEITVPLKAAENSEDGFWADAVDVCDALQATPSRIDGPAKVYTKRAKYRQFFMRVDQHDNHHTTPACLGVSKKRTLDVFVEAPVPQGQLPRPPRCPTAFQLGHRSDSDSDLSMSCTGTRSSTRDERIEAFPEVYHATFKRRSSQVSDNKMHKRKRGWGSTSPVTPLSITSHSAETEEERDGAITKWVRPQVESHPEFPQYVQSKANLQSVSEVLKQFDIVDLMSRQLSGLTTPADCAGAPYCSVKRDHILRSLGLDAAWDKRWQEISTLVSFYGKNGTRYEDSRVVDVLNSAAVAEPNVIERFFGLLKSVHQTFTAEGTRNTASQSDSAEE</sequence>
<dbReference type="EMBL" id="KN833694">
    <property type="protein sequence ID" value="KIK28014.1"/>
    <property type="molecule type" value="Genomic_DNA"/>
</dbReference>
<dbReference type="STRING" id="765257.A0A0C9ZPQ4"/>
<feature type="compositionally biased region" description="Polar residues" evidence="1">
    <location>
        <begin position="197"/>
        <end position="228"/>
    </location>
</feature>
<feature type="region of interest" description="Disordered" evidence="1">
    <location>
        <begin position="83"/>
        <end position="128"/>
    </location>
</feature>
<protein>
    <submittedName>
        <fullName evidence="2">Uncharacterized protein</fullName>
    </submittedName>
</protein>
<proteinExistence type="predicted"/>
<evidence type="ECO:0000313" key="2">
    <source>
        <dbReference type="EMBL" id="KIK28014.1"/>
    </source>
</evidence>
<evidence type="ECO:0000313" key="3">
    <source>
        <dbReference type="Proteomes" id="UP000054018"/>
    </source>
</evidence>
<feature type="region of interest" description="Disordered" evidence="1">
    <location>
        <begin position="145"/>
        <end position="286"/>
    </location>
</feature>
<feature type="compositionally biased region" description="Polar residues" evidence="1">
    <location>
        <begin position="437"/>
        <end position="447"/>
    </location>
</feature>
<name>A0A0C9ZPQ4_9AGAM</name>
<feature type="compositionally biased region" description="Polar residues" evidence="1">
    <location>
        <begin position="485"/>
        <end position="499"/>
    </location>
</feature>
<evidence type="ECO:0000256" key="1">
    <source>
        <dbReference type="SAM" id="MobiDB-lite"/>
    </source>
</evidence>
<dbReference type="OrthoDB" id="3215534at2759"/>